<keyword evidence="2" id="KW-1185">Reference proteome</keyword>
<gene>
    <name evidence="1" type="ORF">SM757_03685</name>
</gene>
<comment type="caution">
    <text evidence="1">The sequence shown here is derived from an EMBL/GenBank/DDBJ whole genome shotgun (WGS) entry which is preliminary data.</text>
</comment>
<proteinExistence type="predicted"/>
<dbReference type="Proteomes" id="UP001293718">
    <property type="component" value="Unassembled WGS sequence"/>
</dbReference>
<name>A0ABU5I994_9BURK</name>
<sequence>MTVVIERVVSGGQTGADRAALDWALARGVPHGGWCPTGRIAEDGTIPPRYQLTEMPDGGGYRQRTKANVRDSDATLLLSIAPELTGGNRQTMIFARQLAKSWLHLHPGMDWRSALRAWIEATSIATLNVAGPRASGAPAIGLFTAQALDALAAMAAVRGSRLDAGLVQGNDCGVSGGPPGLRG</sequence>
<evidence type="ECO:0000313" key="2">
    <source>
        <dbReference type="Proteomes" id="UP001293718"/>
    </source>
</evidence>
<accession>A0ABU5I994</accession>
<dbReference type="EMBL" id="JAXOJX010000003">
    <property type="protein sequence ID" value="MDZ5455668.1"/>
    <property type="molecule type" value="Genomic_DNA"/>
</dbReference>
<evidence type="ECO:0000313" key="1">
    <source>
        <dbReference type="EMBL" id="MDZ5455668.1"/>
    </source>
</evidence>
<dbReference type="InterPro" id="IPR024755">
    <property type="entry name" value="cpYpsA"/>
</dbReference>
<dbReference type="Gene3D" id="3.40.50.450">
    <property type="match status" value="1"/>
</dbReference>
<dbReference type="RefSeq" id="WP_322464422.1">
    <property type="nucleotide sequence ID" value="NZ_JAXOJX010000003.1"/>
</dbReference>
<protein>
    <submittedName>
        <fullName evidence="1">Molybdenum carrier protein</fullName>
    </submittedName>
</protein>
<dbReference type="Pfam" id="PF12694">
    <property type="entry name" value="cpYpsA"/>
    <property type="match status" value="1"/>
</dbReference>
<reference evidence="1 2" key="1">
    <citation type="submission" date="2023-11" db="EMBL/GenBank/DDBJ databases">
        <title>Draft genome of Azohydromonas lata strain H1 (DSM1123), a polyhydroxyalkanoate producer.</title>
        <authorList>
            <person name="Traversa D."/>
            <person name="D'Addabbo P."/>
            <person name="Pazzani C."/>
            <person name="Manzari C."/>
            <person name="Chiara M."/>
            <person name="Scrascia M."/>
        </authorList>
    </citation>
    <scope>NUCLEOTIDE SEQUENCE [LARGE SCALE GENOMIC DNA]</scope>
    <source>
        <strain evidence="1 2">H1</strain>
    </source>
</reference>
<organism evidence="1 2">
    <name type="scientific">Azohydromonas lata</name>
    <dbReference type="NCBI Taxonomy" id="45677"/>
    <lineage>
        <taxon>Bacteria</taxon>
        <taxon>Pseudomonadati</taxon>
        <taxon>Pseudomonadota</taxon>
        <taxon>Betaproteobacteria</taxon>
        <taxon>Burkholderiales</taxon>
        <taxon>Sphaerotilaceae</taxon>
        <taxon>Azohydromonas</taxon>
    </lineage>
</organism>